<protein>
    <recommendedName>
        <fullName evidence="2">7TM GPCR serpentine receptor class x (Srx) domain-containing protein</fullName>
    </recommendedName>
</protein>
<feature type="transmembrane region" description="Helical" evidence="1">
    <location>
        <begin position="207"/>
        <end position="229"/>
    </location>
</feature>
<keyword evidence="4" id="KW-1185">Reference proteome</keyword>
<dbReference type="SUPFAM" id="SSF81321">
    <property type="entry name" value="Family A G protein-coupled receptor-like"/>
    <property type="match status" value="1"/>
</dbReference>
<feature type="transmembrane region" description="Helical" evidence="1">
    <location>
        <begin position="241"/>
        <end position="259"/>
    </location>
</feature>
<feature type="transmembrane region" description="Helical" evidence="1">
    <location>
        <begin position="82"/>
        <end position="103"/>
    </location>
</feature>
<dbReference type="Pfam" id="PF10328">
    <property type="entry name" value="7TM_GPCR_Srx"/>
    <property type="match status" value="1"/>
</dbReference>
<evidence type="ECO:0000259" key="2">
    <source>
        <dbReference type="Pfam" id="PF10328"/>
    </source>
</evidence>
<organism evidence="3 4">
    <name type="scientific">Steinernema carpocapsae</name>
    <name type="common">Entomopathogenic nematode</name>
    <dbReference type="NCBI Taxonomy" id="34508"/>
    <lineage>
        <taxon>Eukaryota</taxon>
        <taxon>Metazoa</taxon>
        <taxon>Ecdysozoa</taxon>
        <taxon>Nematoda</taxon>
        <taxon>Chromadorea</taxon>
        <taxon>Rhabditida</taxon>
        <taxon>Tylenchina</taxon>
        <taxon>Panagrolaimomorpha</taxon>
        <taxon>Strongyloidoidea</taxon>
        <taxon>Steinernematidae</taxon>
        <taxon>Steinernema</taxon>
    </lineage>
</organism>
<evidence type="ECO:0000313" key="4">
    <source>
        <dbReference type="Proteomes" id="UP000298663"/>
    </source>
</evidence>
<sequence>MFLYTHPKTASAFLSLSGFLGLLVNLFILHRIIYGKIFGKSFGRIWISRAIAYVGASALFAFFLPAVAFYDAHLLKTGWIRAAIQFINFFVITLICSNFLIAWNRCVLVICPIHYKYVFCDLKTKVLIASTWIVSLMLMIPNVIDNLTQSHIKHCHKTPLDSDTSPYMQPDECRTWLEFINIVLPSIVIGLTIVVDTYSMWRLGHFVKIMVQAIVAIFIYISMCFSAFIKNEFIQFLASSFLWGMMQAIDGVVVIFFNTEMHAGLRRRFSTDDKNIVNSTGSSPGEQKNQFFSFAQKCVH</sequence>
<reference evidence="3 4" key="2">
    <citation type="journal article" date="2019" name="G3 (Bethesda)">
        <title>Hybrid Assembly of the Genome of the Entomopathogenic Nematode Steinernema carpocapsae Identifies the X-Chromosome.</title>
        <authorList>
            <person name="Serra L."/>
            <person name="Macchietto M."/>
            <person name="Macias-Munoz A."/>
            <person name="McGill C.J."/>
            <person name="Rodriguez I.M."/>
            <person name="Rodriguez B."/>
            <person name="Murad R."/>
            <person name="Mortazavi A."/>
        </authorList>
    </citation>
    <scope>NUCLEOTIDE SEQUENCE [LARGE SCALE GENOMIC DNA]</scope>
    <source>
        <strain evidence="3 4">ALL</strain>
    </source>
</reference>
<dbReference type="OrthoDB" id="10468265at2759"/>
<dbReference type="PANTHER" id="PTHR23017">
    <property type="entry name" value="SERPENTINE RECEPTOR, CLASS X"/>
    <property type="match status" value="1"/>
</dbReference>
<reference evidence="3 4" key="1">
    <citation type="journal article" date="2015" name="Genome Biol.">
        <title>Comparative genomics of Steinernema reveals deeply conserved gene regulatory networks.</title>
        <authorList>
            <person name="Dillman A.R."/>
            <person name="Macchietto M."/>
            <person name="Porter C.F."/>
            <person name="Rogers A."/>
            <person name="Williams B."/>
            <person name="Antoshechkin I."/>
            <person name="Lee M.M."/>
            <person name="Goodwin Z."/>
            <person name="Lu X."/>
            <person name="Lewis E.E."/>
            <person name="Goodrich-Blair H."/>
            <person name="Stock S.P."/>
            <person name="Adams B.J."/>
            <person name="Sternberg P.W."/>
            <person name="Mortazavi A."/>
        </authorList>
    </citation>
    <scope>NUCLEOTIDE SEQUENCE [LARGE SCALE GENOMIC DNA]</scope>
    <source>
        <strain evidence="3 4">ALL</strain>
    </source>
</reference>
<gene>
    <name evidence="3" type="ORF">L596_012566</name>
</gene>
<keyword evidence="1" id="KW-1133">Transmembrane helix</keyword>
<evidence type="ECO:0000313" key="3">
    <source>
        <dbReference type="EMBL" id="TKR88304.1"/>
    </source>
</evidence>
<keyword evidence="1" id="KW-0812">Transmembrane</keyword>
<feature type="domain" description="7TM GPCR serpentine receptor class x (Srx)" evidence="2">
    <location>
        <begin position="18"/>
        <end position="205"/>
    </location>
</feature>
<dbReference type="Proteomes" id="UP000298663">
    <property type="component" value="Unassembled WGS sequence"/>
</dbReference>
<dbReference type="CDD" id="cd00637">
    <property type="entry name" value="7tm_classA_rhodopsin-like"/>
    <property type="match status" value="1"/>
</dbReference>
<dbReference type="EMBL" id="AZBU02000003">
    <property type="protein sequence ID" value="TKR88304.1"/>
    <property type="molecule type" value="Genomic_DNA"/>
</dbReference>
<feature type="transmembrane region" description="Helical" evidence="1">
    <location>
        <begin position="50"/>
        <end position="70"/>
    </location>
</feature>
<dbReference type="AlphaFoldDB" id="A0A4U5NYE2"/>
<feature type="transmembrane region" description="Helical" evidence="1">
    <location>
        <begin position="124"/>
        <end position="144"/>
    </location>
</feature>
<evidence type="ECO:0000256" key="1">
    <source>
        <dbReference type="SAM" id="Phobius"/>
    </source>
</evidence>
<comment type="caution">
    <text evidence="3">The sequence shown here is derived from an EMBL/GenBank/DDBJ whole genome shotgun (WGS) entry which is preliminary data.</text>
</comment>
<feature type="transmembrane region" description="Helical" evidence="1">
    <location>
        <begin position="176"/>
        <end position="195"/>
    </location>
</feature>
<dbReference type="InterPro" id="IPR019430">
    <property type="entry name" value="7TM_GPCR_serpentine_rcpt_Srx"/>
</dbReference>
<name>A0A4U5NYE2_STECR</name>
<accession>A0A4U5NYE2</accession>
<feature type="transmembrane region" description="Helical" evidence="1">
    <location>
        <begin position="12"/>
        <end position="29"/>
    </location>
</feature>
<proteinExistence type="predicted"/>
<keyword evidence="1" id="KW-0472">Membrane</keyword>
<dbReference type="Gene3D" id="1.20.1070.10">
    <property type="entry name" value="Rhodopsin 7-helix transmembrane proteins"/>
    <property type="match status" value="1"/>
</dbReference>
<dbReference type="PANTHER" id="PTHR23017:SF3">
    <property type="entry name" value="G-PROTEIN COUPLED RECEPTORS FAMILY 1 PROFILE DOMAIN-CONTAINING PROTEIN"/>
    <property type="match status" value="1"/>
</dbReference>